<name>H6QP82_PUCGT</name>
<dbReference type="HOGENOM" id="CLU_2942854_0_0_1"/>
<dbReference type="InParanoid" id="H6QP82"/>
<dbReference type="VEuPathDB" id="FungiDB:PGTG_20751"/>
<organism evidence="1 2">
    <name type="scientific">Puccinia graminis f. sp. tritici (strain CRL 75-36-700-3 / race SCCL)</name>
    <name type="common">Black stem rust fungus</name>
    <dbReference type="NCBI Taxonomy" id="418459"/>
    <lineage>
        <taxon>Eukaryota</taxon>
        <taxon>Fungi</taxon>
        <taxon>Dikarya</taxon>
        <taxon>Basidiomycota</taxon>
        <taxon>Pucciniomycotina</taxon>
        <taxon>Pucciniomycetes</taxon>
        <taxon>Pucciniales</taxon>
        <taxon>Pucciniaceae</taxon>
        <taxon>Puccinia</taxon>
    </lineage>
</organism>
<gene>
    <name evidence="1" type="ORF">PGTG_20751</name>
</gene>
<accession>H6QP82</accession>
<dbReference type="GeneID" id="13541405"/>
<dbReference type="EMBL" id="DS178263">
    <property type="protein sequence ID" value="EHS63167.1"/>
    <property type="molecule type" value="Genomic_DNA"/>
</dbReference>
<evidence type="ECO:0000313" key="2">
    <source>
        <dbReference type="Proteomes" id="UP000008783"/>
    </source>
</evidence>
<dbReference type="Proteomes" id="UP000008783">
    <property type="component" value="Unassembled WGS sequence"/>
</dbReference>
<proteinExistence type="predicted"/>
<dbReference type="AlphaFoldDB" id="H6QP82"/>
<dbReference type="OrthoDB" id="10378475at2759"/>
<evidence type="ECO:0000313" key="1">
    <source>
        <dbReference type="EMBL" id="EHS63167.1"/>
    </source>
</evidence>
<protein>
    <recommendedName>
        <fullName evidence="3">DUF4219 domain-containing protein</fullName>
    </recommendedName>
</protein>
<dbReference type="KEGG" id="pgr:PGTG_20751"/>
<dbReference type="RefSeq" id="XP_003890722.1">
    <property type="nucleotide sequence ID" value="XM_003890673.1"/>
</dbReference>
<keyword evidence="2" id="KW-1185">Reference proteome</keyword>
<reference evidence="2" key="1">
    <citation type="journal article" date="2011" name="Proc. Natl. Acad. Sci. U.S.A.">
        <title>Obligate biotrophy features unraveled by the genomic analysis of rust fungi.</title>
        <authorList>
            <person name="Duplessis S."/>
            <person name="Cuomo C.A."/>
            <person name="Lin Y.-C."/>
            <person name="Aerts A."/>
            <person name="Tisserant E."/>
            <person name="Veneault-Fourrey C."/>
            <person name="Joly D.L."/>
            <person name="Hacquard S."/>
            <person name="Amselem J."/>
            <person name="Cantarel B.L."/>
            <person name="Chiu R."/>
            <person name="Coutinho P.M."/>
            <person name="Feau N."/>
            <person name="Field M."/>
            <person name="Frey P."/>
            <person name="Gelhaye E."/>
            <person name="Goldberg J."/>
            <person name="Grabherr M.G."/>
            <person name="Kodira C.D."/>
            <person name="Kohler A."/>
            <person name="Kuees U."/>
            <person name="Lindquist E.A."/>
            <person name="Lucas S.M."/>
            <person name="Mago R."/>
            <person name="Mauceli E."/>
            <person name="Morin E."/>
            <person name="Murat C."/>
            <person name="Pangilinan J.L."/>
            <person name="Park R."/>
            <person name="Pearson M."/>
            <person name="Quesneville H."/>
            <person name="Rouhier N."/>
            <person name="Sakthikumar S."/>
            <person name="Salamov A.A."/>
            <person name="Schmutz J."/>
            <person name="Selles B."/>
            <person name="Shapiro H."/>
            <person name="Tanguay P."/>
            <person name="Tuskan G.A."/>
            <person name="Henrissat B."/>
            <person name="Van de Peer Y."/>
            <person name="Rouze P."/>
            <person name="Ellis J.G."/>
            <person name="Dodds P.N."/>
            <person name="Schein J.E."/>
            <person name="Zhong S."/>
            <person name="Hamelin R.C."/>
            <person name="Grigoriev I.V."/>
            <person name="Szabo L.J."/>
            <person name="Martin F."/>
        </authorList>
    </citation>
    <scope>NUCLEOTIDE SEQUENCE [LARGE SCALE GENOMIC DNA]</scope>
    <source>
        <strain evidence="2">CRL 75-36-700-3 / race SCCL</strain>
    </source>
</reference>
<sequence length="60" mass="7043">MEKINAMILKTAIKAIPLLTQDNYSMWNSQMMNFLELQKLKDTFFKEDMENITGNDELQA</sequence>
<evidence type="ECO:0008006" key="3">
    <source>
        <dbReference type="Google" id="ProtNLM"/>
    </source>
</evidence>